<protein>
    <recommendedName>
        <fullName evidence="1">N-acetyltransferase domain-containing protein</fullName>
    </recommendedName>
</protein>
<dbReference type="RefSeq" id="WP_020041335.1">
    <property type="nucleotide sequence ID" value="NZ_KE557273.1"/>
</dbReference>
<name>S9R0E0_9RHOB</name>
<dbReference type="EMBL" id="APVH01000009">
    <property type="protein sequence ID" value="EPX85403.1"/>
    <property type="molecule type" value="Genomic_DNA"/>
</dbReference>
<comment type="caution">
    <text evidence="2">The sequence shown here is derived from an EMBL/GenBank/DDBJ whole genome shotgun (WGS) entry which is preliminary data.</text>
</comment>
<evidence type="ECO:0000313" key="3">
    <source>
        <dbReference type="Proteomes" id="UP000015347"/>
    </source>
</evidence>
<evidence type="ECO:0000259" key="1">
    <source>
        <dbReference type="Pfam" id="PF00583"/>
    </source>
</evidence>
<dbReference type="SUPFAM" id="SSF55729">
    <property type="entry name" value="Acyl-CoA N-acyltransferases (Nat)"/>
    <property type="match status" value="1"/>
</dbReference>
<dbReference type="Gene3D" id="3.40.630.30">
    <property type="match status" value="1"/>
</dbReference>
<proteinExistence type="predicted"/>
<dbReference type="InterPro" id="IPR000182">
    <property type="entry name" value="GNAT_dom"/>
</dbReference>
<dbReference type="GO" id="GO:0016747">
    <property type="term" value="F:acyltransferase activity, transferring groups other than amino-acyl groups"/>
    <property type="evidence" value="ECO:0007669"/>
    <property type="project" value="InterPro"/>
</dbReference>
<reference evidence="3" key="1">
    <citation type="journal article" date="2014" name="Stand. Genomic Sci.">
        <title>Genome sequence of the exopolysaccharide-producing Salipiger mucosus type strain (DSM 16094(T)), a moderately halophilic member of the Roseobacter clade.</title>
        <authorList>
            <person name="Riedel T."/>
            <person name="Spring S."/>
            <person name="Fiebig A."/>
            <person name="Petersen J."/>
            <person name="Kyrpides N.C."/>
            <person name="Goker M."/>
            <person name="Klenk H.P."/>
        </authorList>
    </citation>
    <scope>NUCLEOTIDE SEQUENCE [LARGE SCALE GENOMIC DNA]</scope>
    <source>
        <strain evidence="3">DSM 16094</strain>
    </source>
</reference>
<dbReference type="CDD" id="cd04301">
    <property type="entry name" value="NAT_SF"/>
    <property type="match status" value="1"/>
</dbReference>
<sequence>MIVTCTEDDLPDLARMLRPAADRLPGQVCGMTEPGALCDVLSCEMRGGARVLGYRAGGALRGCLIAWPREAVDVLAGRHYVWVAPTWRHRGIARRLVAACEPVPRAGLPKERARG</sequence>
<dbReference type="AlphaFoldDB" id="S9R0E0"/>
<dbReference type="Pfam" id="PF00583">
    <property type="entry name" value="Acetyltransf_1"/>
    <property type="match status" value="1"/>
</dbReference>
<accession>S9R0E0</accession>
<dbReference type="OrthoDB" id="8450419at2"/>
<evidence type="ECO:0000313" key="2">
    <source>
        <dbReference type="EMBL" id="EPX85403.1"/>
    </source>
</evidence>
<dbReference type="Proteomes" id="UP000015347">
    <property type="component" value="Unassembled WGS sequence"/>
</dbReference>
<dbReference type="InterPro" id="IPR016181">
    <property type="entry name" value="Acyl_CoA_acyltransferase"/>
</dbReference>
<keyword evidence="3" id="KW-1185">Reference proteome</keyword>
<organism evidence="2 3">
    <name type="scientific">Salipiger mucosus DSM 16094</name>
    <dbReference type="NCBI Taxonomy" id="1123237"/>
    <lineage>
        <taxon>Bacteria</taxon>
        <taxon>Pseudomonadati</taxon>
        <taxon>Pseudomonadota</taxon>
        <taxon>Alphaproteobacteria</taxon>
        <taxon>Rhodobacterales</taxon>
        <taxon>Roseobacteraceae</taxon>
        <taxon>Salipiger</taxon>
    </lineage>
</organism>
<gene>
    <name evidence="2" type="ORF">Salmuc_02784</name>
</gene>
<feature type="domain" description="N-acetyltransferase" evidence="1">
    <location>
        <begin position="50"/>
        <end position="101"/>
    </location>
</feature>
<dbReference type="HOGENOM" id="CLU_2107293_0_0_5"/>